<dbReference type="EMBL" id="AP014967">
    <property type="protein sequence ID" value="BAT12996.1"/>
    <property type="molecule type" value="Genomic_DNA"/>
</dbReference>
<reference evidence="1 2" key="2">
    <citation type="journal article" date="2013" name="Plant Cell Physiol.">
        <title>Rice Annotation Project Database (RAP-DB): an integrative and interactive database for rice genomics.</title>
        <authorList>
            <person name="Sakai H."/>
            <person name="Lee S.S."/>
            <person name="Tanaka T."/>
            <person name="Numa H."/>
            <person name="Kim J."/>
            <person name="Kawahara Y."/>
            <person name="Wakimoto H."/>
            <person name="Yang C.C."/>
            <person name="Iwamoto M."/>
            <person name="Abe T."/>
            <person name="Yamada Y."/>
            <person name="Muto A."/>
            <person name="Inokuchi H."/>
            <person name="Ikemura T."/>
            <person name="Matsumoto T."/>
            <person name="Sasaki T."/>
            <person name="Itoh T."/>
        </authorList>
    </citation>
    <scope>NUCLEOTIDE SEQUENCE [LARGE SCALE GENOMIC DNA]</scope>
    <source>
        <strain evidence="2">cv. Nipponbare</strain>
    </source>
</reference>
<evidence type="ECO:0000313" key="1">
    <source>
        <dbReference type="EMBL" id="BAT12996.1"/>
    </source>
</evidence>
<organism evidence="1 2">
    <name type="scientific">Oryza sativa subsp. japonica</name>
    <name type="common">Rice</name>
    <dbReference type="NCBI Taxonomy" id="39947"/>
    <lineage>
        <taxon>Eukaryota</taxon>
        <taxon>Viridiplantae</taxon>
        <taxon>Streptophyta</taxon>
        <taxon>Embryophyta</taxon>
        <taxon>Tracheophyta</taxon>
        <taxon>Spermatophyta</taxon>
        <taxon>Magnoliopsida</taxon>
        <taxon>Liliopsida</taxon>
        <taxon>Poales</taxon>
        <taxon>Poaceae</taxon>
        <taxon>BOP clade</taxon>
        <taxon>Oryzoideae</taxon>
        <taxon>Oryzeae</taxon>
        <taxon>Oryzinae</taxon>
        <taxon>Oryza</taxon>
        <taxon>Oryza sativa</taxon>
    </lineage>
</organism>
<accession>A0A0P0XZM7</accession>
<dbReference type="Proteomes" id="UP000059680">
    <property type="component" value="Chromosome 11"/>
</dbReference>
<keyword evidence="2" id="KW-1185">Reference proteome</keyword>
<dbReference type="PaxDb" id="39947-A0A0P0XZM7"/>
<gene>
    <name evidence="1" type="ordered locus">Os11g0187150</name>
    <name evidence="1" type="ORF">OSNPB_110187150</name>
</gene>
<evidence type="ECO:0000313" key="2">
    <source>
        <dbReference type="Proteomes" id="UP000059680"/>
    </source>
</evidence>
<sequence length="171" mass="18343">GNGSGLRLRAAARRALCTGEPCSECGTEYTRRNVGGFLAAPPPRTARRLSDRHRVRTAFRCRFTVAAVEVLGASSAAAAGHCGGGWRLDAQRGMLGGRIGLILALRLRRSFNTFLWRLECSSPLKLGLVDGRYSGSSLSILLLMPHALQSVPGPSGPIRHCGVSEVPQWLH</sequence>
<dbReference type="Gramene" id="Os11t0187150-00">
    <property type="protein sequence ID" value="Os11t0187150-00"/>
    <property type="gene ID" value="Os11g0187150"/>
</dbReference>
<feature type="non-terminal residue" evidence="1">
    <location>
        <position position="171"/>
    </location>
</feature>
<dbReference type="InParanoid" id="A0A0P0XZM7"/>
<dbReference type="AlphaFoldDB" id="A0A0P0XZM7"/>
<protein>
    <submittedName>
        <fullName evidence="1">Os11g0187150 protein</fullName>
    </submittedName>
</protein>
<name>A0A0P0XZM7_ORYSJ</name>
<reference evidence="2" key="1">
    <citation type="journal article" date="2005" name="Nature">
        <title>The map-based sequence of the rice genome.</title>
        <authorList>
            <consortium name="International rice genome sequencing project (IRGSP)"/>
            <person name="Matsumoto T."/>
            <person name="Wu J."/>
            <person name="Kanamori H."/>
            <person name="Katayose Y."/>
            <person name="Fujisawa M."/>
            <person name="Namiki N."/>
            <person name="Mizuno H."/>
            <person name="Yamamoto K."/>
            <person name="Antonio B.A."/>
            <person name="Baba T."/>
            <person name="Sakata K."/>
            <person name="Nagamura Y."/>
            <person name="Aoki H."/>
            <person name="Arikawa K."/>
            <person name="Arita K."/>
            <person name="Bito T."/>
            <person name="Chiden Y."/>
            <person name="Fujitsuka N."/>
            <person name="Fukunaka R."/>
            <person name="Hamada M."/>
            <person name="Harada C."/>
            <person name="Hayashi A."/>
            <person name="Hijishita S."/>
            <person name="Honda M."/>
            <person name="Hosokawa S."/>
            <person name="Ichikawa Y."/>
            <person name="Idonuma A."/>
            <person name="Iijima M."/>
            <person name="Ikeda M."/>
            <person name="Ikeno M."/>
            <person name="Ito K."/>
            <person name="Ito S."/>
            <person name="Ito T."/>
            <person name="Ito Y."/>
            <person name="Ito Y."/>
            <person name="Iwabuchi A."/>
            <person name="Kamiya K."/>
            <person name="Karasawa W."/>
            <person name="Kurita K."/>
            <person name="Katagiri S."/>
            <person name="Kikuta A."/>
            <person name="Kobayashi H."/>
            <person name="Kobayashi N."/>
            <person name="Machita K."/>
            <person name="Maehara T."/>
            <person name="Masukawa M."/>
            <person name="Mizubayashi T."/>
            <person name="Mukai Y."/>
            <person name="Nagasaki H."/>
            <person name="Nagata Y."/>
            <person name="Naito S."/>
            <person name="Nakashima M."/>
            <person name="Nakama Y."/>
            <person name="Nakamichi Y."/>
            <person name="Nakamura M."/>
            <person name="Meguro A."/>
            <person name="Negishi M."/>
            <person name="Ohta I."/>
            <person name="Ohta T."/>
            <person name="Okamoto M."/>
            <person name="Ono N."/>
            <person name="Saji S."/>
            <person name="Sakaguchi M."/>
            <person name="Sakai K."/>
            <person name="Shibata M."/>
            <person name="Shimokawa T."/>
            <person name="Song J."/>
            <person name="Takazaki Y."/>
            <person name="Terasawa K."/>
            <person name="Tsugane M."/>
            <person name="Tsuji K."/>
            <person name="Ueda S."/>
            <person name="Waki K."/>
            <person name="Yamagata H."/>
            <person name="Yamamoto M."/>
            <person name="Yamamoto S."/>
            <person name="Yamane H."/>
            <person name="Yoshiki S."/>
            <person name="Yoshihara R."/>
            <person name="Yukawa K."/>
            <person name="Zhong H."/>
            <person name="Yano M."/>
            <person name="Yuan Q."/>
            <person name="Ouyang S."/>
            <person name="Liu J."/>
            <person name="Jones K.M."/>
            <person name="Gansberger K."/>
            <person name="Moffat K."/>
            <person name="Hill J."/>
            <person name="Bera J."/>
            <person name="Fadrosh D."/>
            <person name="Jin S."/>
            <person name="Johri S."/>
            <person name="Kim M."/>
            <person name="Overton L."/>
            <person name="Reardon M."/>
            <person name="Tsitrin T."/>
            <person name="Vuong H."/>
            <person name="Weaver B."/>
            <person name="Ciecko A."/>
            <person name="Tallon L."/>
            <person name="Jackson J."/>
            <person name="Pai G."/>
            <person name="Aken S.V."/>
            <person name="Utterback T."/>
            <person name="Reidmuller S."/>
            <person name="Feldblyum T."/>
            <person name="Hsiao J."/>
            <person name="Zismann V."/>
            <person name="Iobst S."/>
            <person name="de Vazeille A.R."/>
            <person name="Buell C.R."/>
            <person name="Ying K."/>
            <person name="Li Y."/>
            <person name="Lu T."/>
            <person name="Huang Y."/>
            <person name="Zhao Q."/>
            <person name="Feng Q."/>
            <person name="Zhang L."/>
            <person name="Zhu J."/>
            <person name="Weng Q."/>
            <person name="Mu J."/>
            <person name="Lu Y."/>
            <person name="Fan D."/>
            <person name="Liu Y."/>
            <person name="Guan J."/>
            <person name="Zhang Y."/>
            <person name="Yu S."/>
            <person name="Liu X."/>
            <person name="Zhang Y."/>
            <person name="Hong G."/>
            <person name="Han B."/>
            <person name="Choisne N."/>
            <person name="Demange N."/>
            <person name="Orjeda G."/>
            <person name="Samain S."/>
            <person name="Cattolico L."/>
            <person name="Pelletier E."/>
            <person name="Couloux A."/>
            <person name="Segurens B."/>
            <person name="Wincker P."/>
            <person name="D'Hont A."/>
            <person name="Scarpelli C."/>
            <person name="Weissenbach J."/>
            <person name="Salanoubat M."/>
            <person name="Quetier F."/>
            <person name="Yu Y."/>
            <person name="Kim H.R."/>
            <person name="Rambo T."/>
            <person name="Currie J."/>
            <person name="Collura K."/>
            <person name="Luo M."/>
            <person name="Yang T."/>
            <person name="Ammiraju J.S.S."/>
            <person name="Engler F."/>
            <person name="Soderlund C."/>
            <person name="Wing R.A."/>
            <person name="Palmer L.E."/>
            <person name="de la Bastide M."/>
            <person name="Spiegel L."/>
            <person name="Nascimento L."/>
            <person name="Zutavern T."/>
            <person name="O'Shaughnessy A."/>
            <person name="Dike S."/>
            <person name="Dedhia N."/>
            <person name="Preston R."/>
            <person name="Balija V."/>
            <person name="McCombie W.R."/>
            <person name="Chow T."/>
            <person name="Chen H."/>
            <person name="Chung M."/>
            <person name="Chen C."/>
            <person name="Shaw J."/>
            <person name="Wu H."/>
            <person name="Hsiao K."/>
            <person name="Chao Y."/>
            <person name="Chu M."/>
            <person name="Cheng C."/>
            <person name="Hour A."/>
            <person name="Lee P."/>
            <person name="Lin S."/>
            <person name="Lin Y."/>
            <person name="Liou J."/>
            <person name="Liu S."/>
            <person name="Hsing Y."/>
            <person name="Raghuvanshi S."/>
            <person name="Mohanty A."/>
            <person name="Bharti A.K."/>
            <person name="Gaur A."/>
            <person name="Gupta V."/>
            <person name="Kumar D."/>
            <person name="Ravi V."/>
            <person name="Vij S."/>
            <person name="Kapur A."/>
            <person name="Khurana P."/>
            <person name="Khurana P."/>
            <person name="Khurana J.P."/>
            <person name="Tyagi A.K."/>
            <person name="Gaikwad K."/>
            <person name="Singh A."/>
            <person name="Dalal V."/>
            <person name="Srivastava S."/>
            <person name="Dixit A."/>
            <person name="Pal A.K."/>
            <person name="Ghazi I.A."/>
            <person name="Yadav M."/>
            <person name="Pandit A."/>
            <person name="Bhargava A."/>
            <person name="Sureshbabu K."/>
            <person name="Batra K."/>
            <person name="Sharma T.R."/>
            <person name="Mohapatra T."/>
            <person name="Singh N.K."/>
            <person name="Messing J."/>
            <person name="Nelson A.B."/>
            <person name="Fuks G."/>
            <person name="Kavchok S."/>
            <person name="Keizer G."/>
            <person name="Linton E."/>
            <person name="Llaca V."/>
            <person name="Song R."/>
            <person name="Tanyolac B."/>
            <person name="Young S."/>
            <person name="Ho-Il K."/>
            <person name="Hahn J.H."/>
            <person name="Sangsakoo G."/>
            <person name="Vanavichit A."/>
            <person name="de Mattos Luiz.A.T."/>
            <person name="Zimmer P.D."/>
            <person name="Malone G."/>
            <person name="Dellagostin O."/>
            <person name="de Oliveira A.C."/>
            <person name="Bevan M."/>
            <person name="Bancroft I."/>
            <person name="Minx P."/>
            <person name="Cordum H."/>
            <person name="Wilson R."/>
            <person name="Cheng Z."/>
            <person name="Jin W."/>
            <person name="Jiang J."/>
            <person name="Leong S.A."/>
            <person name="Iwama H."/>
            <person name="Gojobori T."/>
            <person name="Itoh T."/>
            <person name="Niimura Y."/>
            <person name="Fujii Y."/>
            <person name="Habara T."/>
            <person name="Sakai H."/>
            <person name="Sato Y."/>
            <person name="Wilson G."/>
            <person name="Kumar K."/>
            <person name="McCouch S."/>
            <person name="Juretic N."/>
            <person name="Hoen D."/>
            <person name="Wright S."/>
            <person name="Bruskiewich R."/>
            <person name="Bureau T."/>
            <person name="Miyao A."/>
            <person name="Hirochika H."/>
            <person name="Nishikawa T."/>
            <person name="Kadowaki K."/>
            <person name="Sugiura M."/>
            <person name="Burr B."/>
            <person name="Sasaki T."/>
        </authorList>
    </citation>
    <scope>NUCLEOTIDE SEQUENCE [LARGE SCALE GENOMIC DNA]</scope>
    <source>
        <strain evidence="2">cv. Nipponbare</strain>
    </source>
</reference>
<reference evidence="1 2" key="3">
    <citation type="journal article" date="2013" name="Rice">
        <title>Improvement of the Oryza sativa Nipponbare reference genome using next generation sequence and optical map data.</title>
        <authorList>
            <person name="Kawahara Y."/>
            <person name="de la Bastide M."/>
            <person name="Hamilton J.P."/>
            <person name="Kanamori H."/>
            <person name="McCombie W.R."/>
            <person name="Ouyang S."/>
            <person name="Schwartz D.C."/>
            <person name="Tanaka T."/>
            <person name="Wu J."/>
            <person name="Zhou S."/>
            <person name="Childs K.L."/>
            <person name="Davidson R.M."/>
            <person name="Lin H."/>
            <person name="Quesada-Ocampo L."/>
            <person name="Vaillancourt B."/>
            <person name="Sakai H."/>
            <person name="Lee S.S."/>
            <person name="Kim J."/>
            <person name="Numa H."/>
            <person name="Itoh T."/>
            <person name="Buell C.R."/>
            <person name="Matsumoto T."/>
        </authorList>
    </citation>
    <scope>NUCLEOTIDE SEQUENCE [LARGE SCALE GENOMIC DNA]</scope>
    <source>
        <strain evidence="2">cv. Nipponbare</strain>
    </source>
</reference>
<feature type="non-terminal residue" evidence="1">
    <location>
        <position position="1"/>
    </location>
</feature>
<proteinExistence type="predicted"/>